<gene>
    <name evidence="1" type="ORF">Atai01_66670</name>
</gene>
<comment type="caution">
    <text evidence="1">The sequence shown here is derived from an EMBL/GenBank/DDBJ whole genome shotgun (WGS) entry which is preliminary data.</text>
</comment>
<proteinExistence type="predicted"/>
<keyword evidence="2" id="KW-1185">Reference proteome</keyword>
<dbReference type="Proteomes" id="UP001165136">
    <property type="component" value="Unassembled WGS sequence"/>
</dbReference>
<sequence length="79" mass="8761">MRSPETPAPLHAAFDELAEAIRPHAGNDDVGLLTETFWAALHGLTMLARGGRIPSSHRQHRLELLLLHPMRATGSHRRP</sequence>
<dbReference type="InterPro" id="IPR036271">
    <property type="entry name" value="Tet_transcr_reg_TetR-rel_C_sf"/>
</dbReference>
<dbReference type="EMBL" id="BSTI01000020">
    <property type="protein sequence ID" value="GLY70048.1"/>
    <property type="molecule type" value="Genomic_DNA"/>
</dbReference>
<reference evidence="1" key="1">
    <citation type="submission" date="2023-03" db="EMBL/GenBank/DDBJ databases">
        <title>Amycolatopsis taiwanensis NBRC 103393.</title>
        <authorList>
            <person name="Ichikawa N."/>
            <person name="Sato H."/>
            <person name="Tonouchi N."/>
        </authorList>
    </citation>
    <scope>NUCLEOTIDE SEQUENCE</scope>
    <source>
        <strain evidence="1">NBRC 103393</strain>
    </source>
</reference>
<accession>A0A9W6R779</accession>
<evidence type="ECO:0000313" key="1">
    <source>
        <dbReference type="EMBL" id="GLY70048.1"/>
    </source>
</evidence>
<protein>
    <recommendedName>
        <fullName evidence="3">Tetracyclin repressor-like C-terminal domain-containing protein</fullName>
    </recommendedName>
</protein>
<dbReference type="SUPFAM" id="SSF48498">
    <property type="entry name" value="Tetracyclin repressor-like, C-terminal domain"/>
    <property type="match status" value="1"/>
</dbReference>
<dbReference type="AlphaFoldDB" id="A0A9W6R779"/>
<name>A0A9W6R779_9PSEU</name>
<evidence type="ECO:0008006" key="3">
    <source>
        <dbReference type="Google" id="ProtNLM"/>
    </source>
</evidence>
<evidence type="ECO:0000313" key="2">
    <source>
        <dbReference type="Proteomes" id="UP001165136"/>
    </source>
</evidence>
<dbReference type="Gene3D" id="1.10.357.10">
    <property type="entry name" value="Tetracycline Repressor, domain 2"/>
    <property type="match status" value="1"/>
</dbReference>
<organism evidence="1 2">
    <name type="scientific">Amycolatopsis taiwanensis</name>
    <dbReference type="NCBI Taxonomy" id="342230"/>
    <lineage>
        <taxon>Bacteria</taxon>
        <taxon>Bacillati</taxon>
        <taxon>Actinomycetota</taxon>
        <taxon>Actinomycetes</taxon>
        <taxon>Pseudonocardiales</taxon>
        <taxon>Pseudonocardiaceae</taxon>
        <taxon>Amycolatopsis</taxon>
    </lineage>
</organism>
<dbReference type="RefSeq" id="WP_285489371.1">
    <property type="nucleotide sequence ID" value="NZ_BSTI01000020.1"/>
</dbReference>